<dbReference type="InterPro" id="IPR025451">
    <property type="entry name" value="DUF4211"/>
</dbReference>
<dbReference type="Pfam" id="PF13926">
    <property type="entry name" value="DUF4211"/>
    <property type="match status" value="1"/>
</dbReference>
<feature type="compositionally biased region" description="Acidic residues" evidence="1">
    <location>
        <begin position="125"/>
        <end position="135"/>
    </location>
</feature>
<evidence type="ECO:0000313" key="3">
    <source>
        <dbReference type="EMBL" id="CAE6443942.1"/>
    </source>
</evidence>
<dbReference type="GO" id="GO:0005634">
    <property type="term" value="C:nucleus"/>
    <property type="evidence" value="ECO:0007669"/>
    <property type="project" value="TreeGrafter"/>
</dbReference>
<evidence type="ECO:0000259" key="2">
    <source>
        <dbReference type="Pfam" id="PF13926"/>
    </source>
</evidence>
<sequence>MPPKPLPRISSSPPIVVLDSDSDEPKPDVKRATVVATRGAKREFKGKWQTTLVDFATLNKKTMASAVPASGPSPGTVKVDTRARTRTQPHSSPVRRRARLSLVKPSTSSATKAHSSPIKAKPDSDGDISQDEGASEDGAPSTDADVGIVQFEKGDALGKKPSRVITSDEDEEAGEEKTSVSSDQEVNPITEDESEEEDIAPRRVVKRKAVAVSLSDLEESDVAPRRRLARRQPAKEENLSDPEEDDDPMDGLDDQAVLDSRLRTAPQRNNKKMEMRETLARLKRRKLGHDTPPVESSSSDEEEEEADVVRPRGRRVYKLIPGARPSQPKLQDWFDGSVEDEPQVVVSRSPSPAKDEDQEESDNDSWIEDDLDNGAPPAILPEGYSMLGHQSLAHQFKVVMQFFVHLACLKAKQRLEFRQEERNDQYFGLALRALRRKMDGLRDSLVTSSKWTSGFKKALNTHPELHIHDLEFAVRGCGACRISNRLSTFKGALSGDDYDRDTFEPINRRSESVDSDESDSEEVKTTFDLGRFCQARVRSYHNFVHWEWQLFELATDEIEILRTAHRRKDPGPGRGQRPAANDPDGIMNWLEGRGIVQQEWARLERLMDGARGLEYKMDD</sequence>
<reference evidence="3" key="1">
    <citation type="submission" date="2021-01" db="EMBL/GenBank/DDBJ databases">
        <authorList>
            <person name="Kaushik A."/>
        </authorList>
    </citation>
    <scope>NUCLEOTIDE SEQUENCE</scope>
    <source>
        <strain evidence="3">AG4-R118</strain>
    </source>
</reference>
<feature type="compositionally biased region" description="Basic and acidic residues" evidence="1">
    <location>
        <begin position="271"/>
        <end position="280"/>
    </location>
</feature>
<gene>
    <name evidence="3" type="ORF">RDB_LOCUS55309</name>
</gene>
<feature type="domain" description="DUF4211" evidence="2">
    <location>
        <begin position="368"/>
        <end position="503"/>
    </location>
</feature>
<feature type="compositionally biased region" description="Acidic residues" evidence="1">
    <location>
        <begin position="356"/>
        <end position="372"/>
    </location>
</feature>
<protein>
    <recommendedName>
        <fullName evidence="2">DUF4211 domain-containing protein</fullName>
    </recommendedName>
</protein>
<accession>A0A8H3AZ22</accession>
<feature type="compositionally biased region" description="Polar residues" evidence="1">
    <location>
        <begin position="104"/>
        <end position="114"/>
    </location>
</feature>
<feature type="region of interest" description="Disordered" evidence="1">
    <location>
        <begin position="564"/>
        <end position="585"/>
    </location>
</feature>
<evidence type="ECO:0000313" key="4">
    <source>
        <dbReference type="Proteomes" id="UP000663888"/>
    </source>
</evidence>
<proteinExistence type="predicted"/>
<name>A0A8H3AZ22_9AGAM</name>
<dbReference type="AlphaFoldDB" id="A0A8H3AZ22"/>
<feature type="region of interest" description="Disordered" evidence="1">
    <location>
        <begin position="63"/>
        <end position="373"/>
    </location>
</feature>
<dbReference type="PANTHER" id="PTHR14689">
    <property type="entry name" value="PHORBOL-ESTER_DAG-TYPE DOMAIN-CONTAINING PROTEIN"/>
    <property type="match status" value="1"/>
</dbReference>
<dbReference type="PANTHER" id="PTHR14689:SF0">
    <property type="entry name" value="COILED-COIL DOMAIN-CONTAINING PROTEIN 82"/>
    <property type="match status" value="1"/>
</dbReference>
<organism evidence="3 4">
    <name type="scientific">Rhizoctonia solani</name>
    <dbReference type="NCBI Taxonomy" id="456999"/>
    <lineage>
        <taxon>Eukaryota</taxon>
        <taxon>Fungi</taxon>
        <taxon>Dikarya</taxon>
        <taxon>Basidiomycota</taxon>
        <taxon>Agaricomycotina</taxon>
        <taxon>Agaricomycetes</taxon>
        <taxon>Cantharellales</taxon>
        <taxon>Ceratobasidiaceae</taxon>
        <taxon>Rhizoctonia</taxon>
    </lineage>
</organism>
<evidence type="ECO:0000256" key="1">
    <source>
        <dbReference type="SAM" id="MobiDB-lite"/>
    </source>
</evidence>
<comment type="caution">
    <text evidence="3">The sequence shown here is derived from an EMBL/GenBank/DDBJ whole genome shotgun (WGS) entry which is preliminary data.</text>
</comment>
<feature type="compositionally biased region" description="Acidic residues" evidence="1">
    <location>
        <begin position="239"/>
        <end position="253"/>
    </location>
</feature>
<dbReference type="EMBL" id="CAJMWX010001013">
    <property type="protein sequence ID" value="CAE6443942.1"/>
    <property type="molecule type" value="Genomic_DNA"/>
</dbReference>
<dbReference type="Proteomes" id="UP000663888">
    <property type="component" value="Unassembled WGS sequence"/>
</dbReference>
<feature type="region of interest" description="Disordered" evidence="1">
    <location>
        <begin position="1"/>
        <end position="31"/>
    </location>
</feature>